<sequence length="949" mass="100294">MHDTSDGGAVGSDRALLAGSPAAHAAPLRGRDDALTDILDVLTSVRDGAGAGGPVLVRGMPGIGKTRLLAEVLARASVSDWRTLVIAPDVDESTVPLAAILEASLRGSSPLLTPADLQPVLSGGEHRYWVTRLLLDRLEQAAAEHPLLIVIDDLQWLDTASVTTLIALVRGLADQPVAWLVAARDGVLPSAHARAAAHIAAEGLVIELAPLDSSASAEIAADIAGGTPGPVLRAALDQTANVPLLVVELVRGLREEHLLARHAGSVDAVDAAVPARFGAAARERLSSISPTARRFAQVASLFGRRFRLRDVLRVLDLSAASVAPSVDELLAESILVGDGAALAFTHDTLREAADASIASPIRPALLREVVRVRLSSGEPASAVAPALIEAAEPGDEDSFVLVAEAARDISATDSAFAADLAAAAIRLALHVPRLVVRAAELLPLVWTDGRHDEAQAVTTALAPYLSADLRARALLAVARRQTEFSFDRAIATCDEALGIRGIARSTRAELLAVRALNCANRADFAGLEQTLTLAREVADPETDHLALATIDATDSVYQFNSGHHDRAVELIDAALRRAEEAGLVTSRWLPEGLWPAFLHNSMGDPEQALQLADLGLSEARAAGSAVAEAFWMMVRTRVLYDGGRIDEARVLAEAVLALSAELGLGDFANATAGVVLFRISLHTGDAQIRAQAKPIVEALATSTAVTKAGRWLLAVEAIDEGRLDDAVSASDLARAGLDAPVPPMTTPSDFSDDIVLADLAVRTNDAETIAAVLKRTSRRCELNPGSVFSRAVHDAVVGRTRADPAALDAAASALRGLSRPLVLARVLELRPLVGGDEQQARRALDEALEIYESLGAVRDASRVLRALRTRGVRRRPARRGAPELLSTRERQVIERVALGATTQQIADALFMSPHTVVSHIRHLYAKTGVNSRSALRLWYASASEERETA</sequence>
<keyword evidence="1" id="KW-0547">Nucleotide-binding</keyword>
<dbReference type="InterPro" id="IPR036388">
    <property type="entry name" value="WH-like_DNA-bd_sf"/>
</dbReference>
<dbReference type="Pfam" id="PF13191">
    <property type="entry name" value="AAA_16"/>
    <property type="match status" value="1"/>
</dbReference>
<dbReference type="Pfam" id="PF00196">
    <property type="entry name" value="GerE"/>
    <property type="match status" value="1"/>
</dbReference>
<dbReference type="InterPro" id="IPR027417">
    <property type="entry name" value="P-loop_NTPase"/>
</dbReference>
<evidence type="ECO:0000259" key="3">
    <source>
        <dbReference type="PROSITE" id="PS50043"/>
    </source>
</evidence>
<dbReference type="Proteomes" id="UP000831963">
    <property type="component" value="Chromosome"/>
</dbReference>
<dbReference type="Gene3D" id="1.10.10.10">
    <property type="entry name" value="Winged helix-like DNA-binding domain superfamily/Winged helix DNA-binding domain"/>
    <property type="match status" value="1"/>
</dbReference>
<keyword evidence="5" id="KW-1185">Reference proteome</keyword>
<name>A0ABY4IT08_9MICO</name>
<dbReference type="EMBL" id="CP078077">
    <property type="protein sequence ID" value="UPL15917.1"/>
    <property type="molecule type" value="Genomic_DNA"/>
</dbReference>
<dbReference type="PRINTS" id="PR00038">
    <property type="entry name" value="HTHLUXR"/>
</dbReference>
<organism evidence="4 5">
    <name type="scientific">Microbacterium galbinum</name>
    <dbReference type="NCBI Taxonomy" id="2851646"/>
    <lineage>
        <taxon>Bacteria</taxon>
        <taxon>Bacillati</taxon>
        <taxon>Actinomycetota</taxon>
        <taxon>Actinomycetes</taxon>
        <taxon>Micrococcales</taxon>
        <taxon>Microbacteriaceae</taxon>
        <taxon>Microbacterium</taxon>
    </lineage>
</organism>
<dbReference type="Gene3D" id="3.40.50.300">
    <property type="entry name" value="P-loop containing nucleotide triphosphate hydrolases"/>
    <property type="match status" value="1"/>
</dbReference>
<reference evidence="4 5" key="1">
    <citation type="submission" date="2021-06" db="EMBL/GenBank/DDBJ databases">
        <title>Genome-based taxonomic framework of Microbacterium strains isolated from marine environment, the description of four new species and reclassification of four preexisting species.</title>
        <authorList>
            <person name="Lee S.D."/>
            <person name="Kim S.-M."/>
            <person name="Byeon Y.-S."/>
            <person name="Yang H.L."/>
            <person name="Kim I.S."/>
        </authorList>
    </citation>
    <scope>NUCLEOTIDE SEQUENCE [LARGE SCALE GENOMIC DNA]</scope>
    <source>
        <strain evidence="4 5">SSW1-36</strain>
    </source>
</reference>
<feature type="domain" description="HTH luxR-type" evidence="3">
    <location>
        <begin position="878"/>
        <end position="943"/>
    </location>
</feature>
<evidence type="ECO:0000256" key="1">
    <source>
        <dbReference type="ARBA" id="ARBA00022741"/>
    </source>
</evidence>
<dbReference type="PANTHER" id="PTHR16305:SF35">
    <property type="entry name" value="TRANSCRIPTIONAL ACTIVATOR DOMAIN"/>
    <property type="match status" value="1"/>
</dbReference>
<keyword evidence="2" id="KW-0067">ATP-binding</keyword>
<gene>
    <name evidence="4" type="ORF">KV396_16210</name>
</gene>
<dbReference type="PROSITE" id="PS50043">
    <property type="entry name" value="HTH_LUXR_2"/>
    <property type="match status" value="1"/>
</dbReference>
<dbReference type="SUPFAM" id="SSF52540">
    <property type="entry name" value="P-loop containing nucleoside triphosphate hydrolases"/>
    <property type="match status" value="1"/>
</dbReference>
<dbReference type="InterPro" id="IPR041664">
    <property type="entry name" value="AAA_16"/>
</dbReference>
<dbReference type="InterPro" id="IPR016032">
    <property type="entry name" value="Sig_transdc_resp-reg_C-effctor"/>
</dbReference>
<proteinExistence type="predicted"/>
<dbReference type="PANTHER" id="PTHR16305">
    <property type="entry name" value="TESTICULAR SOLUBLE ADENYLYL CYCLASE"/>
    <property type="match status" value="1"/>
</dbReference>
<dbReference type="RefSeq" id="WP_247956363.1">
    <property type="nucleotide sequence ID" value="NZ_CP078077.1"/>
</dbReference>
<protein>
    <submittedName>
        <fullName evidence="4">AAA family ATPase</fullName>
    </submittedName>
</protein>
<evidence type="ECO:0000313" key="5">
    <source>
        <dbReference type="Proteomes" id="UP000831963"/>
    </source>
</evidence>
<dbReference type="CDD" id="cd06170">
    <property type="entry name" value="LuxR_C_like"/>
    <property type="match status" value="1"/>
</dbReference>
<dbReference type="InterPro" id="IPR000792">
    <property type="entry name" value="Tscrpt_reg_LuxR_C"/>
</dbReference>
<dbReference type="PROSITE" id="PS00622">
    <property type="entry name" value="HTH_LUXR_1"/>
    <property type="match status" value="1"/>
</dbReference>
<dbReference type="SUPFAM" id="SSF46894">
    <property type="entry name" value="C-terminal effector domain of the bipartite response regulators"/>
    <property type="match status" value="1"/>
</dbReference>
<evidence type="ECO:0000256" key="2">
    <source>
        <dbReference type="ARBA" id="ARBA00022840"/>
    </source>
</evidence>
<evidence type="ECO:0000313" key="4">
    <source>
        <dbReference type="EMBL" id="UPL15917.1"/>
    </source>
</evidence>
<accession>A0ABY4IT08</accession>
<dbReference type="SMART" id="SM00421">
    <property type="entry name" value="HTH_LUXR"/>
    <property type="match status" value="1"/>
</dbReference>